<accession>A0A081R7X8</accession>
<sequence length="142" mass="16718">MNEHIKIAMSDFRELEARYERKLWVRAEQVSLMASVGIYRGEKTCRQEIIFNIAAEVVEPEDDWIGDTIDYRTLVEQARSLTRERHFELIETLIRELAHRLIALERINCVDIELFKPAAIPPAMASVRYRIAKTRREMEWAG</sequence>
<protein>
    <submittedName>
        <fullName evidence="2">Dihydroneopterin aldolase</fullName>
    </submittedName>
</protein>
<dbReference type="RefSeq" id="WP_051749941.1">
    <property type="nucleotide sequence ID" value="NZ_JFHR01000099.1"/>
</dbReference>
<evidence type="ECO:0000313" key="3">
    <source>
        <dbReference type="Proteomes" id="UP000028411"/>
    </source>
</evidence>
<dbReference type="SUPFAM" id="SSF55620">
    <property type="entry name" value="Tetrahydrobiopterin biosynthesis enzymes-like"/>
    <property type="match status" value="1"/>
</dbReference>
<evidence type="ECO:0000259" key="1">
    <source>
        <dbReference type="SMART" id="SM00905"/>
    </source>
</evidence>
<dbReference type="PATRIC" id="fig|46429.4.peg.4420"/>
<organism evidence="2 3">
    <name type="scientific">Sphingobium chlorophenolicum</name>
    <dbReference type="NCBI Taxonomy" id="46429"/>
    <lineage>
        <taxon>Bacteria</taxon>
        <taxon>Pseudomonadati</taxon>
        <taxon>Pseudomonadota</taxon>
        <taxon>Alphaproteobacteria</taxon>
        <taxon>Sphingomonadales</taxon>
        <taxon>Sphingomonadaceae</taxon>
        <taxon>Sphingobium</taxon>
    </lineage>
</organism>
<feature type="domain" description="Dihydroneopterin aldolase/epimerase" evidence="1">
    <location>
        <begin position="25"/>
        <end position="133"/>
    </location>
</feature>
<dbReference type="OrthoDB" id="7597115at2"/>
<dbReference type="AlphaFoldDB" id="A0A081R7X8"/>
<dbReference type="Proteomes" id="UP000028411">
    <property type="component" value="Unassembled WGS sequence"/>
</dbReference>
<dbReference type="eggNOG" id="COG1539">
    <property type="taxonomic scope" value="Bacteria"/>
</dbReference>
<dbReference type="SMART" id="SM00905">
    <property type="entry name" value="FolB"/>
    <property type="match status" value="1"/>
</dbReference>
<reference evidence="2 3" key="1">
    <citation type="submission" date="2014-02" db="EMBL/GenBank/DDBJ databases">
        <title>Whole genome sequence of Sphingobium chlorophenolicum NBRC 16172.</title>
        <authorList>
            <person name="Gan H.M."/>
            <person name="Gan H.Y."/>
            <person name="Chew T.H."/>
            <person name="Savka M.A."/>
        </authorList>
    </citation>
    <scope>NUCLEOTIDE SEQUENCE [LARGE SCALE GENOMIC DNA]</scope>
    <source>
        <strain evidence="2 3">NBRC 16172</strain>
    </source>
</reference>
<evidence type="ECO:0000313" key="2">
    <source>
        <dbReference type="EMBL" id="KEQ51301.1"/>
    </source>
</evidence>
<dbReference type="InterPro" id="IPR006157">
    <property type="entry name" value="FolB_dom"/>
</dbReference>
<dbReference type="GO" id="GO:0006760">
    <property type="term" value="P:folic acid-containing compound metabolic process"/>
    <property type="evidence" value="ECO:0007669"/>
    <property type="project" value="InterPro"/>
</dbReference>
<dbReference type="EMBL" id="JFHR01000099">
    <property type="protein sequence ID" value="KEQ51301.1"/>
    <property type="molecule type" value="Genomic_DNA"/>
</dbReference>
<dbReference type="InterPro" id="IPR043133">
    <property type="entry name" value="GTP-CH-I_C/QueF"/>
</dbReference>
<gene>
    <name evidence="2" type="ORF">BV95_04433</name>
</gene>
<comment type="caution">
    <text evidence="2">The sequence shown here is derived from an EMBL/GenBank/DDBJ whole genome shotgun (WGS) entry which is preliminary data.</text>
</comment>
<proteinExistence type="predicted"/>
<dbReference type="Pfam" id="PF02152">
    <property type="entry name" value="FolB"/>
    <property type="match status" value="1"/>
</dbReference>
<dbReference type="Gene3D" id="3.30.1130.10">
    <property type="match status" value="1"/>
</dbReference>
<name>A0A081R7X8_SPHCR</name>
<dbReference type="GO" id="GO:0004150">
    <property type="term" value="F:dihydroneopterin aldolase activity"/>
    <property type="evidence" value="ECO:0007669"/>
    <property type="project" value="InterPro"/>
</dbReference>
<dbReference type="NCBIfam" id="TIGR00526">
    <property type="entry name" value="folB_dom"/>
    <property type="match status" value="1"/>
</dbReference>